<comment type="caution">
    <text evidence="2">The sequence shown here is derived from an EMBL/GenBank/DDBJ whole genome shotgun (WGS) entry which is preliminary data.</text>
</comment>
<dbReference type="InterPro" id="IPR021145">
    <property type="entry name" value="Portal_protein_SPP1_Gp6-like"/>
</dbReference>
<dbReference type="Proteomes" id="UP000261210">
    <property type="component" value="Unassembled WGS sequence"/>
</dbReference>
<organism evidence="2 3">
    <name type="scientific">Bacteroides xylanisolvens</name>
    <dbReference type="NCBI Taxonomy" id="371601"/>
    <lineage>
        <taxon>Bacteria</taxon>
        <taxon>Pseudomonadati</taxon>
        <taxon>Bacteroidota</taxon>
        <taxon>Bacteroidia</taxon>
        <taxon>Bacteroidales</taxon>
        <taxon>Bacteroidaceae</taxon>
        <taxon>Bacteroides</taxon>
    </lineage>
</organism>
<feature type="compositionally biased region" description="Basic and acidic residues" evidence="1">
    <location>
        <begin position="460"/>
        <end position="471"/>
    </location>
</feature>
<dbReference type="AlphaFoldDB" id="A0A3E4NBT8"/>
<evidence type="ECO:0000313" key="2">
    <source>
        <dbReference type="EMBL" id="RGK60569.1"/>
    </source>
</evidence>
<sequence>MPDIKDILKNEDFGSIVGDLCVDTRENRNPREYMEEYNGDRTRRKESVGYREPKKIAVYSETEKEVDPDTGEEKPRRLEDKTVEVAQIVTNLPKKIVRTSVAFLFGGEMTITAEDPNNGFTEFKNIYKRKLKMQSVLKEFARKVLSETKAAIVFYPVTRDDGKSQLKVKILSTPKDNNIECEFYPHFDDDDDMDGFIYKYNAEVNGRTCECVKIYTKDVIYSGVMDGIWLVKKTKNLFGKIPVVYAEVDCPDWEDVANLIDKKEMRLSRLSDTNDYFSEPILKTYGLANLPSKETVGKELNFGMEIDPDTGTSYHGDADYLAWQQSCESVTLELNQLDDAIHSGASSPDLSMNKLMGLGNLSGTSRRFMLIDAEIKASEQMEIFGPAVQRTVSIVQAGMANITHTKYASQLNDNFIEVEFGSILPQDLAEELKNLETASQFNSKETIIKNSPYTDNVEEELARKKQDEKDTAQNNSFLGATL</sequence>
<dbReference type="RefSeq" id="WP_117684194.1">
    <property type="nucleotide sequence ID" value="NZ_JADNHC010000013.1"/>
</dbReference>
<proteinExistence type="predicted"/>
<evidence type="ECO:0000313" key="3">
    <source>
        <dbReference type="Proteomes" id="UP000261210"/>
    </source>
</evidence>
<accession>A0A3E4NBT8</accession>
<feature type="region of interest" description="Disordered" evidence="1">
    <location>
        <begin position="458"/>
        <end position="482"/>
    </location>
</feature>
<protein>
    <submittedName>
        <fullName evidence="2">Phage portal protein</fullName>
    </submittedName>
</protein>
<feature type="compositionally biased region" description="Polar residues" evidence="1">
    <location>
        <begin position="472"/>
        <end position="482"/>
    </location>
</feature>
<dbReference type="EMBL" id="QSQU01000021">
    <property type="protein sequence ID" value="RGK60569.1"/>
    <property type="molecule type" value="Genomic_DNA"/>
</dbReference>
<dbReference type="Pfam" id="PF05133">
    <property type="entry name" value="SPP1_portal"/>
    <property type="match status" value="1"/>
</dbReference>
<name>A0A3E4NBT8_9BACE</name>
<reference evidence="2 3" key="1">
    <citation type="submission" date="2018-08" db="EMBL/GenBank/DDBJ databases">
        <title>A genome reference for cultivated species of the human gut microbiota.</title>
        <authorList>
            <person name="Zou Y."/>
            <person name="Xue W."/>
            <person name="Luo G."/>
        </authorList>
    </citation>
    <scope>NUCLEOTIDE SEQUENCE [LARGE SCALE GENOMIC DNA]</scope>
    <source>
        <strain evidence="2 3">TF10-34</strain>
    </source>
</reference>
<gene>
    <name evidence="2" type="ORF">DXD03_14655</name>
</gene>
<evidence type="ECO:0000256" key="1">
    <source>
        <dbReference type="SAM" id="MobiDB-lite"/>
    </source>
</evidence>